<evidence type="ECO:0000256" key="1">
    <source>
        <dbReference type="ARBA" id="ARBA00004323"/>
    </source>
</evidence>
<keyword evidence="6 9" id="KW-1133">Transmembrane helix</keyword>
<keyword evidence="10" id="KW-1185">Reference proteome</keyword>
<evidence type="ECO:0000313" key="11">
    <source>
        <dbReference type="RefSeq" id="XP_018335085.1"/>
    </source>
</evidence>
<gene>
    <name evidence="11" type="primary">LOC108743977</name>
    <name evidence="12" type="synonym">LOC112906734</name>
</gene>
<evidence type="ECO:0000256" key="4">
    <source>
        <dbReference type="ARBA" id="ARBA00022692"/>
    </source>
</evidence>
<proteinExistence type="predicted"/>
<evidence type="ECO:0000313" key="10">
    <source>
        <dbReference type="Proteomes" id="UP000192223"/>
    </source>
</evidence>
<evidence type="ECO:0000256" key="2">
    <source>
        <dbReference type="ARBA" id="ARBA00004496"/>
    </source>
</evidence>
<keyword evidence="5" id="KW-0735">Signal-anchor</keyword>
<reference evidence="11 12" key="1">
    <citation type="submission" date="2025-04" db="UniProtKB">
        <authorList>
            <consortium name="RefSeq"/>
        </authorList>
    </citation>
    <scope>IDENTIFICATION</scope>
    <source>
        <tissue evidence="11 12">Entire body</tissue>
    </source>
</reference>
<dbReference type="KEGG" id="apln:112906734"/>
<dbReference type="PANTHER" id="PTHR35259:SF1">
    <property type="entry name" value="BOMBESIN RECEPTOR-ACTIVATED PROTEIN C6ORF89"/>
    <property type="match status" value="1"/>
</dbReference>
<name>A0A1W4XRP4_AGRPL</name>
<comment type="subcellular location">
    <subcellularLocation>
        <location evidence="2">Cytoplasm</location>
    </subcellularLocation>
    <subcellularLocation>
        <location evidence="1">Golgi apparatus membrane</location>
        <topology evidence="1">Single-pass type II membrane protein</topology>
    </subcellularLocation>
</comment>
<keyword evidence="8 9" id="KW-0472">Membrane</keyword>
<evidence type="ECO:0000256" key="7">
    <source>
        <dbReference type="ARBA" id="ARBA00023034"/>
    </source>
</evidence>
<keyword evidence="4 9" id="KW-0812">Transmembrane</keyword>
<dbReference type="GeneID" id="108743977"/>
<organism evidence="10 11">
    <name type="scientific">Agrilus planipennis</name>
    <name type="common">Emerald ash borer</name>
    <name type="synonym">Agrilus marcopoli</name>
    <dbReference type="NCBI Taxonomy" id="224129"/>
    <lineage>
        <taxon>Eukaryota</taxon>
        <taxon>Metazoa</taxon>
        <taxon>Ecdysozoa</taxon>
        <taxon>Arthropoda</taxon>
        <taxon>Hexapoda</taxon>
        <taxon>Insecta</taxon>
        <taxon>Pterygota</taxon>
        <taxon>Neoptera</taxon>
        <taxon>Endopterygota</taxon>
        <taxon>Coleoptera</taxon>
        <taxon>Polyphaga</taxon>
        <taxon>Elateriformia</taxon>
        <taxon>Buprestoidea</taxon>
        <taxon>Buprestidae</taxon>
        <taxon>Agrilinae</taxon>
        <taxon>Agrilus</taxon>
    </lineage>
</organism>
<protein>
    <submittedName>
        <fullName evidence="11">Uncharacterized protein LOC108743977</fullName>
    </submittedName>
    <submittedName>
        <fullName evidence="12">Uncharacterized protein LOC112906734</fullName>
    </submittedName>
</protein>
<evidence type="ECO:0000313" key="12">
    <source>
        <dbReference type="RefSeq" id="XP_025837267.1"/>
    </source>
</evidence>
<sequence>MSRNELLELYKSNVEEIRKYASNCNISDEEIDGIFQNCLKKICKRPHIHQKNSYNCYKCASFFIKIIFSIIFLSVIIYITLNVHQATSSIVLRNVQSFIYPGLKLLRFLSVPIISKFPWMTSLYDESCLVHNPFFFVNDMECWPCENVHSVLDITGVQNKSIIESGIPYLVFTNQKVVTFSELQAIYNAHKEIFDSNAYQIKSSNSSIETIRDLFFNYRESTMDSKFHATWRINRMAPAKLIRKVFPRPQVINRWSGQSIERFIFMDGPHTSSYLFPNPECSYVFLIQGSGNRNIILKPTMECSHSCKTISVILHQSQVLWYNWWYWRPLSLPVKNSTEVSVTYMNSYC</sequence>
<dbReference type="AlphaFoldDB" id="A0A1W4XRP4"/>
<evidence type="ECO:0000256" key="5">
    <source>
        <dbReference type="ARBA" id="ARBA00022968"/>
    </source>
</evidence>
<evidence type="ECO:0000256" key="8">
    <source>
        <dbReference type="ARBA" id="ARBA00023136"/>
    </source>
</evidence>
<evidence type="ECO:0000256" key="9">
    <source>
        <dbReference type="SAM" id="Phobius"/>
    </source>
</evidence>
<dbReference type="OrthoDB" id="10036464at2759"/>
<feature type="transmembrane region" description="Helical" evidence="9">
    <location>
        <begin position="62"/>
        <end position="81"/>
    </location>
</feature>
<dbReference type="GO" id="GO:0000139">
    <property type="term" value="C:Golgi membrane"/>
    <property type="evidence" value="ECO:0007669"/>
    <property type="project" value="UniProtKB-SubCell"/>
</dbReference>
<dbReference type="RefSeq" id="XP_018335085.1">
    <property type="nucleotide sequence ID" value="XM_018479583.1"/>
</dbReference>
<keyword evidence="7" id="KW-0333">Golgi apparatus</keyword>
<evidence type="ECO:0000256" key="3">
    <source>
        <dbReference type="ARBA" id="ARBA00022490"/>
    </source>
</evidence>
<keyword evidence="3" id="KW-0963">Cytoplasm</keyword>
<dbReference type="InterPro" id="IPR038757">
    <property type="entry name" value="BRAP"/>
</dbReference>
<dbReference type="PANTHER" id="PTHR35259">
    <property type="entry name" value="BOMBESIN RECEPTOR-ACTIVATED PROTEIN C6ORF89"/>
    <property type="match status" value="1"/>
</dbReference>
<dbReference type="KEGG" id="apln:108743977"/>
<dbReference type="Proteomes" id="UP000192223">
    <property type="component" value="Unplaced"/>
</dbReference>
<dbReference type="RefSeq" id="XP_025837267.1">
    <property type="nucleotide sequence ID" value="XM_025981482.1"/>
</dbReference>
<evidence type="ECO:0000256" key="6">
    <source>
        <dbReference type="ARBA" id="ARBA00022989"/>
    </source>
</evidence>
<accession>A0A1W4XRP4</accession>